<evidence type="ECO:0000313" key="2">
    <source>
        <dbReference type="Proteomes" id="UP000037953"/>
    </source>
</evidence>
<proteinExistence type="predicted"/>
<dbReference type="SUPFAM" id="SSF52540">
    <property type="entry name" value="P-loop containing nucleoside triphosphate hydrolases"/>
    <property type="match status" value="1"/>
</dbReference>
<protein>
    <recommendedName>
        <fullName evidence="3">AAA+ ATPase domain-containing protein</fullName>
    </recommendedName>
</protein>
<dbReference type="Gene3D" id="3.40.50.300">
    <property type="entry name" value="P-loop containing nucleotide triphosphate hydrolases"/>
    <property type="match status" value="1"/>
</dbReference>
<dbReference type="OrthoDB" id="796468at2"/>
<evidence type="ECO:0000313" key="1">
    <source>
        <dbReference type="EMBL" id="KPE53020.1"/>
    </source>
</evidence>
<accession>A0A0N0ZWQ8</accession>
<dbReference type="PATRIC" id="fig|253.9.peg.694"/>
<comment type="caution">
    <text evidence="1">The sequence shown here is derived from an EMBL/GenBank/DDBJ whole genome shotgun (WGS) entry which is preliminary data.</text>
</comment>
<sequence length="210" mass="23895">MRSISVKQALSIVFKQFEFTGLWQKAFGQPETTGFWYLGGAEKNGKTTFAMMLAKYLAEFGKVLYVSAEEGFSKDIISAMVAAGLSDTDKNFKLLDYMPWDELNQKFESRKCPKIIFIDNTTVYRDEITRKMVLELKEKHKNKLIIFVSHEEKGLPDSALGTVWRKLSKIIIQAEGLKAIISGRCPGGTLFINEEKANLYWGTTIENQQQ</sequence>
<organism evidence="1 2">
    <name type="scientific">Chryseobacterium indologenes</name>
    <name type="common">Flavobacterium indologenes</name>
    <dbReference type="NCBI Taxonomy" id="253"/>
    <lineage>
        <taxon>Bacteria</taxon>
        <taxon>Pseudomonadati</taxon>
        <taxon>Bacteroidota</taxon>
        <taxon>Flavobacteriia</taxon>
        <taxon>Flavobacteriales</taxon>
        <taxon>Weeksellaceae</taxon>
        <taxon>Chryseobacterium group</taxon>
        <taxon>Chryseobacterium</taxon>
    </lineage>
</organism>
<dbReference type="InterPro" id="IPR027417">
    <property type="entry name" value="P-loop_NTPase"/>
</dbReference>
<gene>
    <name evidence="1" type="ORF">AOB46_03265</name>
</gene>
<dbReference type="EMBL" id="LJOD01000001">
    <property type="protein sequence ID" value="KPE53020.1"/>
    <property type="molecule type" value="Genomic_DNA"/>
</dbReference>
<reference evidence="1 2" key="1">
    <citation type="journal article" date="2015" name="Genom Data">
        <title>Draft genome sequence of a multidrug-resistant Chryseobacterium indologenes isolate from Malaysia.</title>
        <authorList>
            <person name="Yu C.Y."/>
            <person name="Ang G.Y."/>
            <person name="Cheng H.J."/>
            <person name="Cheong Y.M."/>
            <person name="Yin W.F."/>
            <person name="Chan K.G."/>
        </authorList>
    </citation>
    <scope>NUCLEOTIDE SEQUENCE [LARGE SCALE GENOMIC DNA]</scope>
    <source>
        <strain evidence="1 2">CI_885</strain>
    </source>
</reference>
<dbReference type="RefSeq" id="WP_062696599.1">
    <property type="nucleotide sequence ID" value="NZ_LJOD01000001.1"/>
</dbReference>
<evidence type="ECO:0008006" key="3">
    <source>
        <dbReference type="Google" id="ProtNLM"/>
    </source>
</evidence>
<reference evidence="2" key="2">
    <citation type="submission" date="2015-09" db="EMBL/GenBank/DDBJ databases">
        <title>Draft genome sequence of a multidrug-resistant Chryseobacterium indologenes isolate from Malaysia.</title>
        <authorList>
            <person name="Yu C.Y."/>
            <person name="Ang G.Y."/>
            <person name="Chan K.-G."/>
        </authorList>
    </citation>
    <scope>NUCLEOTIDE SEQUENCE [LARGE SCALE GENOMIC DNA]</scope>
    <source>
        <strain evidence="2">CI_885</strain>
    </source>
</reference>
<dbReference type="Proteomes" id="UP000037953">
    <property type="component" value="Unassembled WGS sequence"/>
</dbReference>
<name>A0A0N0ZWQ8_CHRID</name>
<dbReference type="AlphaFoldDB" id="A0A0N0ZWQ8"/>